<protein>
    <recommendedName>
        <fullName evidence="4">Lung adenoma susceptibility protein 2</fullName>
    </recommendedName>
</protein>
<dbReference type="InParanoid" id="A0A672I8H6"/>
<keyword evidence="3" id="KW-1185">Reference proteome</keyword>
<feature type="region of interest" description="Disordered" evidence="1">
    <location>
        <begin position="154"/>
        <end position="190"/>
    </location>
</feature>
<feature type="compositionally biased region" description="Acidic residues" evidence="1">
    <location>
        <begin position="494"/>
        <end position="504"/>
    </location>
</feature>
<dbReference type="GeneID" id="115382976"/>
<name>A0A672I8H6_SALFA</name>
<dbReference type="PANTHER" id="PTHR35079:SF1">
    <property type="entry name" value="LUNG ADENOMA SUSCEPTIBILITY PROTEIN 2"/>
    <property type="match status" value="1"/>
</dbReference>
<reference evidence="2" key="1">
    <citation type="submission" date="2025-08" db="UniProtKB">
        <authorList>
            <consortium name="Ensembl"/>
        </authorList>
    </citation>
    <scope>IDENTIFICATION</scope>
</reference>
<evidence type="ECO:0000313" key="3">
    <source>
        <dbReference type="Proteomes" id="UP000472267"/>
    </source>
</evidence>
<feature type="compositionally biased region" description="Low complexity" evidence="1">
    <location>
        <begin position="470"/>
        <end position="481"/>
    </location>
</feature>
<dbReference type="Proteomes" id="UP000472267">
    <property type="component" value="Unassembled WGS sequence"/>
</dbReference>
<dbReference type="InterPro" id="IPR052679">
    <property type="entry name" value="Cell_Prolif_Regulator"/>
</dbReference>
<proteinExistence type="predicted"/>
<organism evidence="2 3">
    <name type="scientific">Salarias fasciatus</name>
    <name type="common">Jewelled blenny</name>
    <name type="synonym">Blennius fasciatus</name>
    <dbReference type="NCBI Taxonomy" id="181472"/>
    <lineage>
        <taxon>Eukaryota</taxon>
        <taxon>Metazoa</taxon>
        <taxon>Chordata</taxon>
        <taxon>Craniata</taxon>
        <taxon>Vertebrata</taxon>
        <taxon>Euteleostomi</taxon>
        <taxon>Actinopterygii</taxon>
        <taxon>Neopterygii</taxon>
        <taxon>Teleostei</taxon>
        <taxon>Neoteleostei</taxon>
        <taxon>Acanthomorphata</taxon>
        <taxon>Ovalentaria</taxon>
        <taxon>Blenniimorphae</taxon>
        <taxon>Blenniiformes</taxon>
        <taxon>Blennioidei</taxon>
        <taxon>Blenniidae</taxon>
        <taxon>Salariinae</taxon>
        <taxon>Salarias</taxon>
    </lineage>
</organism>
<feature type="compositionally biased region" description="Low complexity" evidence="1">
    <location>
        <begin position="398"/>
        <end position="408"/>
    </location>
</feature>
<sequence>MDSSGLLGENLSPESTVTSLLSSSGHLRSSLRPLDSSFTYRDKVYESASAALDAYILDFERSHQHRDTETLRTHNVFSTPSRRRLSTLRNKDVLRERLTEKELDFLNLPVSSLHHRSNRERLSMTTDELLSIPHDGTEPVTHTTAFIQGLLSGSGASQLRPSSSPSRPPGHRAPGLRSSPSLHHSLPLSGPARSCRCRMRAAESTGRPGVDVASLSSLKCARSPAMPRWGAEPPPSSSSLHLPHWLTSHKAELDCSGMSSLPDLQHPAWVQSCEPDQPDPPSRPWDRPGIFPPAAPKAGPPSWVADLEEEEDPEQFAEHISAKTRGCNAVSALLTDGRLESLIRKADHVLTSLSQGCAAAESDAPPGKTEELSLRPPSPRDVAAEEVDSTQTDRDVQAASCSSAESSSWKPPGPAEALKQMLFRLQDVEAELQRRRRPAASAPAGEPPTPDKQRSDVEAELQSSPGRPSLQRALFHLLRLKLLVEEPTHKRTEEEEEGEKEEDEGRYSSSSADGMTCSQQGAS</sequence>
<dbReference type="RefSeq" id="XP_029940840.1">
    <property type="nucleotide sequence ID" value="XM_030084980.1"/>
</dbReference>
<evidence type="ECO:0008006" key="4">
    <source>
        <dbReference type="Google" id="ProtNLM"/>
    </source>
</evidence>
<dbReference type="Ensembl" id="ENSSFAT00005038863.1">
    <property type="protein sequence ID" value="ENSSFAP00005037467.1"/>
    <property type="gene ID" value="ENSSFAG00005018848.1"/>
</dbReference>
<feature type="compositionally biased region" description="Pro residues" evidence="1">
    <location>
        <begin position="290"/>
        <end position="299"/>
    </location>
</feature>
<feature type="region of interest" description="Disordered" evidence="1">
    <location>
        <begin position="269"/>
        <end position="310"/>
    </location>
</feature>
<dbReference type="PANTHER" id="PTHR35079">
    <property type="entry name" value="LUNG ADENOMA SUSCEPTIBILITY PROTEIN 2"/>
    <property type="match status" value="1"/>
</dbReference>
<feature type="compositionally biased region" description="Low complexity" evidence="1">
    <location>
        <begin position="172"/>
        <end position="190"/>
    </location>
</feature>
<accession>A0A672I8H6</accession>
<reference evidence="2" key="2">
    <citation type="submission" date="2025-09" db="UniProtKB">
        <authorList>
            <consortium name="Ensembl"/>
        </authorList>
    </citation>
    <scope>IDENTIFICATION</scope>
</reference>
<evidence type="ECO:0000313" key="2">
    <source>
        <dbReference type="Ensembl" id="ENSSFAP00005037467.1"/>
    </source>
</evidence>
<dbReference type="CTD" id="137431095"/>
<dbReference type="AlphaFoldDB" id="A0A672I8H6"/>
<feature type="region of interest" description="Disordered" evidence="1">
    <location>
        <begin position="357"/>
        <end position="523"/>
    </location>
</feature>
<evidence type="ECO:0000256" key="1">
    <source>
        <dbReference type="SAM" id="MobiDB-lite"/>
    </source>
</evidence>
<feature type="compositionally biased region" description="Polar residues" evidence="1">
    <location>
        <begin position="507"/>
        <end position="523"/>
    </location>
</feature>
<feature type="compositionally biased region" description="Low complexity" evidence="1">
    <location>
        <begin position="154"/>
        <end position="165"/>
    </location>
</feature>
<gene>
    <name evidence="2" type="primary">c7h18orf54</name>
</gene>
<dbReference type="OMA" id="PRCHSIS"/>
<feature type="compositionally biased region" description="Basic and acidic residues" evidence="1">
    <location>
        <begin position="482"/>
        <end position="493"/>
    </location>
</feature>